<proteinExistence type="predicted"/>
<reference evidence="1" key="1">
    <citation type="submission" date="2021-02" db="EMBL/GenBank/DDBJ databases">
        <authorList>
            <consortium name="DOE Joint Genome Institute"/>
            <person name="Ahrendt S."/>
            <person name="Looney B.P."/>
            <person name="Miyauchi S."/>
            <person name="Morin E."/>
            <person name="Drula E."/>
            <person name="Courty P.E."/>
            <person name="Chicoki N."/>
            <person name="Fauchery L."/>
            <person name="Kohler A."/>
            <person name="Kuo A."/>
            <person name="Labutti K."/>
            <person name="Pangilinan J."/>
            <person name="Lipzen A."/>
            <person name="Riley R."/>
            <person name="Andreopoulos W."/>
            <person name="He G."/>
            <person name="Johnson J."/>
            <person name="Barry K.W."/>
            <person name="Grigoriev I.V."/>
            <person name="Nagy L."/>
            <person name="Hibbett D."/>
            <person name="Henrissat B."/>
            <person name="Matheny P.B."/>
            <person name="Labbe J."/>
            <person name="Martin F."/>
        </authorList>
    </citation>
    <scope>NUCLEOTIDE SEQUENCE</scope>
    <source>
        <strain evidence="1">FP105234-sp</strain>
    </source>
</reference>
<sequence>MRGFVHPEFGRLLCPVTLNWDDPVVRAGIRDHDPKYPTGPKHWAAFLWANERLDPDNEMAGFLRGHLLTKAARAILLGPSAADNDGDADGAGEPSSRSVGSSKPRAAKWRIVHITPAAIAHMATLVHFALSSQATMAAGGDGGKWPYEQFYHHIVTFIERHMEDSDREELLAWWDVQVLSGIHNDEDSADEDENTDPAELSIMARMRLKSKTRAAEGAEPADEAAAVSGSA</sequence>
<evidence type="ECO:0000313" key="1">
    <source>
        <dbReference type="EMBL" id="KAI0039302.1"/>
    </source>
</evidence>
<evidence type="ECO:0000313" key="2">
    <source>
        <dbReference type="Proteomes" id="UP000814033"/>
    </source>
</evidence>
<dbReference type="EMBL" id="MU276323">
    <property type="protein sequence ID" value="KAI0039302.1"/>
    <property type="molecule type" value="Genomic_DNA"/>
</dbReference>
<dbReference type="Proteomes" id="UP000814033">
    <property type="component" value="Unassembled WGS sequence"/>
</dbReference>
<comment type="caution">
    <text evidence="1">The sequence shown here is derived from an EMBL/GenBank/DDBJ whole genome shotgun (WGS) entry which is preliminary data.</text>
</comment>
<accession>A0ACB8R5X0</accession>
<gene>
    <name evidence="1" type="ORF">FA95DRAFT_1599881</name>
</gene>
<organism evidence="1 2">
    <name type="scientific">Auriscalpium vulgare</name>
    <dbReference type="NCBI Taxonomy" id="40419"/>
    <lineage>
        <taxon>Eukaryota</taxon>
        <taxon>Fungi</taxon>
        <taxon>Dikarya</taxon>
        <taxon>Basidiomycota</taxon>
        <taxon>Agaricomycotina</taxon>
        <taxon>Agaricomycetes</taxon>
        <taxon>Russulales</taxon>
        <taxon>Auriscalpiaceae</taxon>
        <taxon>Auriscalpium</taxon>
    </lineage>
</organism>
<reference evidence="1" key="2">
    <citation type="journal article" date="2022" name="New Phytol.">
        <title>Evolutionary transition to the ectomycorrhizal habit in the genomes of a hyperdiverse lineage of mushroom-forming fungi.</title>
        <authorList>
            <person name="Looney B."/>
            <person name="Miyauchi S."/>
            <person name="Morin E."/>
            <person name="Drula E."/>
            <person name="Courty P.E."/>
            <person name="Kohler A."/>
            <person name="Kuo A."/>
            <person name="LaButti K."/>
            <person name="Pangilinan J."/>
            <person name="Lipzen A."/>
            <person name="Riley R."/>
            <person name="Andreopoulos W."/>
            <person name="He G."/>
            <person name="Johnson J."/>
            <person name="Nolan M."/>
            <person name="Tritt A."/>
            <person name="Barry K.W."/>
            <person name="Grigoriev I.V."/>
            <person name="Nagy L.G."/>
            <person name="Hibbett D."/>
            <person name="Henrissat B."/>
            <person name="Matheny P.B."/>
            <person name="Labbe J."/>
            <person name="Martin F.M."/>
        </authorList>
    </citation>
    <scope>NUCLEOTIDE SEQUENCE</scope>
    <source>
        <strain evidence="1">FP105234-sp</strain>
    </source>
</reference>
<keyword evidence="2" id="KW-1185">Reference proteome</keyword>
<protein>
    <submittedName>
        <fullName evidence="1">Uncharacterized protein</fullName>
    </submittedName>
</protein>
<name>A0ACB8R5X0_9AGAM</name>